<evidence type="ECO:0000313" key="5">
    <source>
        <dbReference type="Ensembl" id="ENSCCRP00000040077.2"/>
    </source>
</evidence>
<dbReference type="FunFam" id="2.60.120.200:FF:000078">
    <property type="entry name" value="Galectin"/>
    <property type="match status" value="1"/>
</dbReference>
<feature type="domain" description="Galectin" evidence="4">
    <location>
        <begin position="43"/>
        <end position="174"/>
    </location>
</feature>
<dbReference type="GeneTree" id="ENSGT00940000162258"/>
<reference evidence="5" key="1">
    <citation type="submission" date="2025-08" db="UniProtKB">
        <authorList>
            <consortium name="Ensembl"/>
        </authorList>
    </citation>
    <scope>IDENTIFICATION</scope>
</reference>
<sequence length="347" mass="39452">MFFSRLQHYHELRTRRQLMPLPLPASLWQSAEHSELLEARIPFSGQIQGGLQEGKSIILSGRVLPGANRFHVNLMCGSHSGADIALHFNPRYEIPGYVVHNTFQSRVWGSEECKQESPFPQGQTFTLQILVEQDKYKISTNGRHFMDYRHRVPYTNVDTISVEGMVELNSIAFQNPAPYLPPQPAFPGYIAPQTGFQPQYAVPPGCGFPAYPSAPNYTIPYKTVINGGLHPGKNIVIHGVINHNANRIIFNLRYRDGIALHYNPRFDERVVVLNTNQMEQWGTEERSGSLPFHKGQPFQLNISCNPYHYNVFVNGEQAHTYKHRYTKLNDIDILEISGDLQLTLVQA</sequence>
<name>A0A8C1BXD7_CYPCA</name>
<dbReference type="Gene3D" id="2.60.120.200">
    <property type="match status" value="2"/>
</dbReference>
<dbReference type="GO" id="GO:0016936">
    <property type="term" value="F:galactoside binding"/>
    <property type="evidence" value="ECO:0007669"/>
    <property type="project" value="TreeGrafter"/>
</dbReference>
<dbReference type="InterPro" id="IPR044156">
    <property type="entry name" value="Galectin-like"/>
</dbReference>
<dbReference type="FunFam" id="2.60.120.200:FF:000023">
    <property type="entry name" value="Galectin"/>
    <property type="match status" value="1"/>
</dbReference>
<evidence type="ECO:0000256" key="1">
    <source>
        <dbReference type="ARBA" id="ARBA00022734"/>
    </source>
</evidence>
<dbReference type="GO" id="GO:0005829">
    <property type="term" value="C:cytosol"/>
    <property type="evidence" value="ECO:0007669"/>
    <property type="project" value="TreeGrafter"/>
</dbReference>
<dbReference type="GO" id="GO:2000562">
    <property type="term" value="P:negative regulation of CD4-positive, alpha-beta T cell proliferation"/>
    <property type="evidence" value="ECO:0007669"/>
    <property type="project" value="TreeGrafter"/>
</dbReference>
<organism evidence="5 6">
    <name type="scientific">Cyprinus carpio carpio</name>
    <dbReference type="NCBI Taxonomy" id="630221"/>
    <lineage>
        <taxon>Eukaryota</taxon>
        <taxon>Metazoa</taxon>
        <taxon>Chordata</taxon>
        <taxon>Craniata</taxon>
        <taxon>Vertebrata</taxon>
        <taxon>Euteleostomi</taxon>
        <taxon>Actinopterygii</taxon>
        <taxon>Neopterygii</taxon>
        <taxon>Teleostei</taxon>
        <taxon>Ostariophysi</taxon>
        <taxon>Cypriniformes</taxon>
        <taxon>Cyprinidae</taxon>
        <taxon>Cyprininae</taxon>
        <taxon>Cyprinus</taxon>
    </lineage>
</organism>
<dbReference type="GO" id="GO:0032689">
    <property type="term" value="P:negative regulation of type II interferon production"/>
    <property type="evidence" value="ECO:0007669"/>
    <property type="project" value="TreeGrafter"/>
</dbReference>
<dbReference type="CDD" id="cd00070">
    <property type="entry name" value="GLECT"/>
    <property type="match status" value="2"/>
</dbReference>
<reference evidence="5" key="2">
    <citation type="submission" date="2025-09" db="UniProtKB">
        <authorList>
            <consortium name="Ensembl"/>
        </authorList>
    </citation>
    <scope>IDENTIFICATION</scope>
</reference>
<dbReference type="GO" id="GO:0010628">
    <property type="term" value="P:positive regulation of gene expression"/>
    <property type="evidence" value="ECO:0007669"/>
    <property type="project" value="TreeGrafter"/>
</dbReference>
<evidence type="ECO:0000256" key="3">
    <source>
        <dbReference type="RuleBase" id="RU102079"/>
    </source>
</evidence>
<dbReference type="GO" id="GO:0005634">
    <property type="term" value="C:nucleus"/>
    <property type="evidence" value="ECO:0007669"/>
    <property type="project" value="TreeGrafter"/>
</dbReference>
<dbReference type="Proteomes" id="UP001108240">
    <property type="component" value="Unplaced"/>
</dbReference>
<dbReference type="SUPFAM" id="SSF49899">
    <property type="entry name" value="Concanavalin A-like lectins/glucanases"/>
    <property type="match status" value="2"/>
</dbReference>
<dbReference type="Pfam" id="PF00337">
    <property type="entry name" value="Gal-bind_lectin"/>
    <property type="match status" value="2"/>
</dbReference>
<dbReference type="Ensembl" id="ENSCCRT00000043447.2">
    <property type="protein sequence ID" value="ENSCCRP00000040077.2"/>
    <property type="gene ID" value="ENSCCRG00000021401.2"/>
</dbReference>
<evidence type="ECO:0000256" key="2">
    <source>
        <dbReference type="ARBA" id="ARBA00022737"/>
    </source>
</evidence>
<dbReference type="InterPro" id="IPR013320">
    <property type="entry name" value="ConA-like_dom_sf"/>
</dbReference>
<accession>A0A8C1BXD7</accession>
<keyword evidence="6" id="KW-1185">Reference proteome</keyword>
<dbReference type="AlphaFoldDB" id="A0A8C1BXD7"/>
<protein>
    <recommendedName>
        <fullName evidence="3">Galectin</fullName>
    </recommendedName>
</protein>
<dbReference type="InterPro" id="IPR001079">
    <property type="entry name" value="Galectin_CRD"/>
</dbReference>
<dbReference type="SMART" id="SM00908">
    <property type="entry name" value="Gal-bind_lectin"/>
    <property type="match status" value="2"/>
</dbReference>
<proteinExistence type="predicted"/>
<dbReference type="PANTHER" id="PTHR11346:SF80">
    <property type="entry name" value="GALECTIN-9C"/>
    <property type="match status" value="1"/>
</dbReference>
<dbReference type="GO" id="GO:0030246">
    <property type="term" value="F:carbohydrate binding"/>
    <property type="evidence" value="ECO:0007669"/>
    <property type="project" value="UniProtKB-UniRule"/>
</dbReference>
<keyword evidence="1 3" id="KW-0430">Lectin</keyword>
<dbReference type="PANTHER" id="PTHR11346">
    <property type="entry name" value="GALECTIN"/>
    <property type="match status" value="1"/>
</dbReference>
<dbReference type="SMART" id="SM00276">
    <property type="entry name" value="GLECT"/>
    <property type="match status" value="2"/>
</dbReference>
<evidence type="ECO:0000259" key="4">
    <source>
        <dbReference type="PROSITE" id="PS51304"/>
    </source>
</evidence>
<dbReference type="PROSITE" id="PS51304">
    <property type="entry name" value="GALECTIN"/>
    <property type="match status" value="2"/>
</dbReference>
<keyword evidence="2" id="KW-0677">Repeat</keyword>
<evidence type="ECO:0000313" key="6">
    <source>
        <dbReference type="Proteomes" id="UP001108240"/>
    </source>
</evidence>
<feature type="domain" description="Galectin" evidence="4">
    <location>
        <begin position="221"/>
        <end position="347"/>
    </location>
</feature>
<dbReference type="OMA" id="FKDFEHR"/>